<proteinExistence type="predicted"/>
<sequence>MIYMLIPNTFGVAGPLTPCNKEFSWPLERSRLPSEDILIESVARKDDAADVDDGGWRGTWPAAAPSSARSASLERLKCGPTSSVLGTRRHSSLDLANWLLGCGVCLSAQVLMDENSEGNC</sequence>
<dbReference type="EMBL" id="CM002910">
    <property type="protein sequence ID" value="KMY89144.1"/>
    <property type="molecule type" value="Genomic_DNA"/>
</dbReference>
<reference evidence="1" key="2">
    <citation type="submission" date="2014-06" db="EMBL/GenBank/DDBJ databases">
        <authorList>
            <person name="Hu T."/>
            <person name="Eisen M.B."/>
            <person name="Thornton K.R."/>
            <person name="Andolfatto P."/>
        </authorList>
    </citation>
    <scope>NUCLEOTIDE SEQUENCE</scope>
    <source>
        <strain evidence="1">W501</strain>
    </source>
</reference>
<protein>
    <submittedName>
        <fullName evidence="1">Uncharacterized protein</fullName>
    </submittedName>
</protein>
<evidence type="ECO:0000313" key="1">
    <source>
        <dbReference type="EMBL" id="KMY89144.1"/>
    </source>
</evidence>
<accession>A0A0J9QZQ0</accession>
<reference evidence="1" key="3">
    <citation type="submission" date="2015-04" db="EMBL/GenBank/DDBJ databases">
        <authorList>
            <consortium name="FlyBase"/>
        </authorList>
    </citation>
    <scope>NUCLEOTIDE SEQUENCE</scope>
    <source>
        <strain evidence="1">W501</strain>
    </source>
</reference>
<dbReference type="KEGG" id="dsi:Dsimw501_GD27763"/>
<name>A0A0J9QZQ0_DROSI</name>
<reference evidence="1" key="1">
    <citation type="journal article" date="2013" name="Genome Res.">
        <title>A second-generation assembly of the Drosophila simulans genome provides new insights into patterns of lineage-specific divergence.</title>
        <authorList>
            <person name="Hu T.T."/>
            <person name="Eisen M.B."/>
            <person name="Thornton K.R."/>
            <person name="Andolfatto P."/>
        </authorList>
    </citation>
    <scope>NUCLEOTIDE SEQUENCE [LARGE SCALE GENOMIC DNA]</scope>
    <source>
        <strain evidence="1">W501</strain>
    </source>
</reference>
<organism evidence="1">
    <name type="scientific">Drosophila simulans</name>
    <name type="common">Fruit fly</name>
    <dbReference type="NCBI Taxonomy" id="7240"/>
    <lineage>
        <taxon>Eukaryota</taxon>
        <taxon>Metazoa</taxon>
        <taxon>Ecdysozoa</taxon>
        <taxon>Arthropoda</taxon>
        <taxon>Hexapoda</taxon>
        <taxon>Insecta</taxon>
        <taxon>Pterygota</taxon>
        <taxon>Neoptera</taxon>
        <taxon>Endopterygota</taxon>
        <taxon>Diptera</taxon>
        <taxon>Brachycera</taxon>
        <taxon>Muscomorpha</taxon>
        <taxon>Ephydroidea</taxon>
        <taxon>Drosophilidae</taxon>
        <taxon>Drosophila</taxon>
        <taxon>Sophophora</taxon>
    </lineage>
</organism>
<dbReference type="Proteomes" id="UP000035880">
    <property type="component" value="Chromosome 2L"/>
</dbReference>
<dbReference type="AlphaFoldDB" id="A0A0J9QZQ0"/>
<gene>
    <name evidence="1" type="primary">Dsim\GD27763</name>
    <name evidence="1" type="ORF">Dsimw501_GD27763</name>
</gene>